<protein>
    <submittedName>
        <fullName evidence="1">Uncharacterized protein</fullName>
    </submittedName>
</protein>
<comment type="caution">
    <text evidence="1">The sequence shown here is derived from an EMBL/GenBank/DDBJ whole genome shotgun (WGS) entry which is preliminary data.</text>
</comment>
<sequence length="160" mass="17247">MEKNKRACTLLLRLLALGATISATVVMVTSHQSSTFLNISVDAKYQYTPAFKFFVVANVIGGVYSLLTLFLPQKSMLWRLVVALDVVVTMLLTAAVSAAAAIGYVGKKGNSHTGWLPVCNQFPKFCNHVTGALALGFCGVLVYMVILLSAIHMVLNPLLL</sequence>
<evidence type="ECO:0000313" key="1">
    <source>
        <dbReference type="EMBL" id="KAJ8626155.1"/>
    </source>
</evidence>
<keyword evidence="2" id="KW-1185">Reference proteome</keyword>
<accession>A0ACC2KYK0</accession>
<organism evidence="1 2">
    <name type="scientific">Persea americana</name>
    <name type="common">Avocado</name>
    <dbReference type="NCBI Taxonomy" id="3435"/>
    <lineage>
        <taxon>Eukaryota</taxon>
        <taxon>Viridiplantae</taxon>
        <taxon>Streptophyta</taxon>
        <taxon>Embryophyta</taxon>
        <taxon>Tracheophyta</taxon>
        <taxon>Spermatophyta</taxon>
        <taxon>Magnoliopsida</taxon>
        <taxon>Magnoliidae</taxon>
        <taxon>Laurales</taxon>
        <taxon>Lauraceae</taxon>
        <taxon>Persea</taxon>
    </lineage>
</organism>
<proteinExistence type="predicted"/>
<evidence type="ECO:0000313" key="2">
    <source>
        <dbReference type="Proteomes" id="UP001234297"/>
    </source>
</evidence>
<gene>
    <name evidence="1" type="ORF">MRB53_019462</name>
</gene>
<reference evidence="1 2" key="1">
    <citation type="journal article" date="2022" name="Hortic Res">
        <title>A haplotype resolved chromosomal level avocado genome allows analysis of novel avocado genes.</title>
        <authorList>
            <person name="Nath O."/>
            <person name="Fletcher S.J."/>
            <person name="Hayward A."/>
            <person name="Shaw L.M."/>
            <person name="Masouleh A.K."/>
            <person name="Furtado A."/>
            <person name="Henry R.J."/>
            <person name="Mitter N."/>
        </authorList>
    </citation>
    <scope>NUCLEOTIDE SEQUENCE [LARGE SCALE GENOMIC DNA]</scope>
    <source>
        <strain evidence="2">cv. Hass</strain>
    </source>
</reference>
<name>A0ACC2KYK0_PERAE</name>
<dbReference type="Proteomes" id="UP001234297">
    <property type="component" value="Chromosome 6"/>
</dbReference>
<dbReference type="EMBL" id="CM056814">
    <property type="protein sequence ID" value="KAJ8626155.1"/>
    <property type="molecule type" value="Genomic_DNA"/>
</dbReference>